<dbReference type="PANTHER" id="PTHR45080:SF8">
    <property type="entry name" value="IG-LIKE DOMAIN-CONTAINING PROTEIN"/>
    <property type="match status" value="1"/>
</dbReference>
<dbReference type="AlphaFoldDB" id="A0A4C1T8J1"/>
<dbReference type="InterPro" id="IPR036179">
    <property type="entry name" value="Ig-like_dom_sf"/>
</dbReference>
<evidence type="ECO:0000313" key="5">
    <source>
        <dbReference type="EMBL" id="GBP09611.1"/>
    </source>
</evidence>
<dbReference type="InterPro" id="IPR013098">
    <property type="entry name" value="Ig_I-set"/>
</dbReference>
<evidence type="ECO:0000313" key="6">
    <source>
        <dbReference type="Proteomes" id="UP000299102"/>
    </source>
</evidence>
<evidence type="ECO:0000256" key="3">
    <source>
        <dbReference type="ARBA" id="ARBA00023319"/>
    </source>
</evidence>
<dbReference type="InterPro" id="IPR013783">
    <property type="entry name" value="Ig-like_fold"/>
</dbReference>
<keyword evidence="2" id="KW-1015">Disulfide bond</keyword>
<dbReference type="GO" id="GO:0008046">
    <property type="term" value="F:axon guidance receptor activity"/>
    <property type="evidence" value="ECO:0007669"/>
    <property type="project" value="TreeGrafter"/>
</dbReference>
<dbReference type="EMBL" id="BGZK01004549">
    <property type="protein sequence ID" value="GBP09611.1"/>
    <property type="molecule type" value="Genomic_DNA"/>
</dbReference>
<keyword evidence="6" id="KW-1185">Reference proteome</keyword>
<keyword evidence="1" id="KW-0732">Signal</keyword>
<dbReference type="Proteomes" id="UP000299102">
    <property type="component" value="Unassembled WGS sequence"/>
</dbReference>
<protein>
    <recommendedName>
        <fullName evidence="4">Ig-like domain-containing protein</fullName>
    </recommendedName>
</protein>
<dbReference type="GO" id="GO:0007156">
    <property type="term" value="P:homophilic cell adhesion via plasma membrane adhesion molecules"/>
    <property type="evidence" value="ECO:0007669"/>
    <property type="project" value="TreeGrafter"/>
</dbReference>
<evidence type="ECO:0000259" key="4">
    <source>
        <dbReference type="PROSITE" id="PS50835"/>
    </source>
</evidence>
<accession>A0A4C1T8J1</accession>
<feature type="domain" description="Ig-like" evidence="4">
    <location>
        <begin position="1"/>
        <end position="73"/>
    </location>
</feature>
<dbReference type="GO" id="GO:0050808">
    <property type="term" value="P:synapse organization"/>
    <property type="evidence" value="ECO:0007669"/>
    <property type="project" value="TreeGrafter"/>
</dbReference>
<proteinExistence type="predicted"/>
<dbReference type="Gene3D" id="2.60.40.10">
    <property type="entry name" value="Immunoglobulins"/>
    <property type="match status" value="1"/>
</dbReference>
<dbReference type="PROSITE" id="PS50835">
    <property type="entry name" value="IG_LIKE"/>
    <property type="match status" value="1"/>
</dbReference>
<gene>
    <name evidence="5" type="ORF">EVAR_91805_1</name>
</gene>
<reference evidence="5 6" key="1">
    <citation type="journal article" date="2019" name="Commun. Biol.">
        <title>The bagworm genome reveals a unique fibroin gene that provides high tensile strength.</title>
        <authorList>
            <person name="Kono N."/>
            <person name="Nakamura H."/>
            <person name="Ohtoshi R."/>
            <person name="Tomita M."/>
            <person name="Numata K."/>
            <person name="Arakawa K."/>
        </authorList>
    </citation>
    <scope>NUCLEOTIDE SEQUENCE [LARGE SCALE GENOMIC DNA]</scope>
</reference>
<dbReference type="GO" id="GO:0043025">
    <property type="term" value="C:neuronal cell body"/>
    <property type="evidence" value="ECO:0007669"/>
    <property type="project" value="TreeGrafter"/>
</dbReference>
<evidence type="ECO:0000256" key="2">
    <source>
        <dbReference type="ARBA" id="ARBA00023157"/>
    </source>
</evidence>
<dbReference type="PANTHER" id="PTHR45080">
    <property type="entry name" value="CONTACTIN 5"/>
    <property type="match status" value="1"/>
</dbReference>
<keyword evidence="3" id="KW-0393">Immunoglobulin domain</keyword>
<name>A0A4C1T8J1_EUMVA</name>
<dbReference type="GO" id="GO:0030424">
    <property type="term" value="C:axon"/>
    <property type="evidence" value="ECO:0007669"/>
    <property type="project" value="TreeGrafter"/>
</dbReference>
<dbReference type="Pfam" id="PF07679">
    <property type="entry name" value="I-set"/>
    <property type="match status" value="1"/>
</dbReference>
<sequence>MGESVVLRVNYEANPKASVRWIFDDNSVTGDNYDVYPDNTLTFVASSKNGGKYECIITNEFGSEKVVVQVEVQGKICIQKRRIENSVVEEGDTLKLICPIKHKSTTFQLADSPEVIKRPSSVIKASRGEWITLSVEYAASQPPSRDVDLQREDYHRTQSADSSRQFFQKSITSDSNSLEFIRTPRAWSYVVPQAEGGVCECTITSCYGSVKILVEILIQDRPRVTAAPPRLIRVKPSERVTQQSNIDLALKLTFVASEILAGEYACIVTNERGSVEVFVLVEMEAS</sequence>
<comment type="caution">
    <text evidence="5">The sequence shown here is derived from an EMBL/GenBank/DDBJ whole genome shotgun (WGS) entry which is preliminary data.</text>
</comment>
<dbReference type="GO" id="GO:0005886">
    <property type="term" value="C:plasma membrane"/>
    <property type="evidence" value="ECO:0007669"/>
    <property type="project" value="TreeGrafter"/>
</dbReference>
<organism evidence="5 6">
    <name type="scientific">Eumeta variegata</name>
    <name type="common">Bagworm moth</name>
    <name type="synonym">Eumeta japonica</name>
    <dbReference type="NCBI Taxonomy" id="151549"/>
    <lineage>
        <taxon>Eukaryota</taxon>
        <taxon>Metazoa</taxon>
        <taxon>Ecdysozoa</taxon>
        <taxon>Arthropoda</taxon>
        <taxon>Hexapoda</taxon>
        <taxon>Insecta</taxon>
        <taxon>Pterygota</taxon>
        <taxon>Neoptera</taxon>
        <taxon>Endopterygota</taxon>
        <taxon>Lepidoptera</taxon>
        <taxon>Glossata</taxon>
        <taxon>Ditrysia</taxon>
        <taxon>Tineoidea</taxon>
        <taxon>Psychidae</taxon>
        <taxon>Oiketicinae</taxon>
        <taxon>Eumeta</taxon>
    </lineage>
</organism>
<dbReference type="InterPro" id="IPR050958">
    <property type="entry name" value="Cell_Adh-Cytoskel_Orgn"/>
</dbReference>
<evidence type="ECO:0000256" key="1">
    <source>
        <dbReference type="ARBA" id="ARBA00022729"/>
    </source>
</evidence>
<dbReference type="SUPFAM" id="SSF48726">
    <property type="entry name" value="Immunoglobulin"/>
    <property type="match status" value="1"/>
</dbReference>
<dbReference type="InterPro" id="IPR007110">
    <property type="entry name" value="Ig-like_dom"/>
</dbReference>